<proteinExistence type="inferred from homology"/>
<dbReference type="InterPro" id="IPR001128">
    <property type="entry name" value="Cyt_P450"/>
</dbReference>
<comment type="similarity">
    <text evidence="1">Belongs to the cytochrome P450 family.</text>
</comment>
<dbReference type="GO" id="GO:0016705">
    <property type="term" value="F:oxidoreductase activity, acting on paired donors, with incorporation or reduction of molecular oxygen"/>
    <property type="evidence" value="ECO:0007669"/>
    <property type="project" value="InterPro"/>
</dbReference>
<reference evidence="2 3" key="1">
    <citation type="submission" date="2016-10" db="EMBL/GenBank/DDBJ databases">
        <authorList>
            <person name="de Groot N.N."/>
        </authorList>
    </citation>
    <scope>NUCLEOTIDE SEQUENCE [LARGE SCALE GENOMIC DNA]</scope>
    <source>
        <strain evidence="2 3">OK461</strain>
    </source>
</reference>
<dbReference type="InterPro" id="IPR002397">
    <property type="entry name" value="Cyt_P450_B"/>
</dbReference>
<protein>
    <submittedName>
        <fullName evidence="2">Cytochrome P450</fullName>
    </submittedName>
</protein>
<dbReference type="EMBL" id="FONR01000066">
    <property type="protein sequence ID" value="SFH22963.1"/>
    <property type="molecule type" value="Genomic_DNA"/>
</dbReference>
<organism evidence="2 3">
    <name type="scientific">Streptomyces mirabilis</name>
    <dbReference type="NCBI Taxonomy" id="68239"/>
    <lineage>
        <taxon>Bacteria</taxon>
        <taxon>Bacillati</taxon>
        <taxon>Actinomycetota</taxon>
        <taxon>Actinomycetes</taxon>
        <taxon>Kitasatosporales</taxon>
        <taxon>Streptomycetaceae</taxon>
        <taxon>Streptomyces</taxon>
    </lineage>
</organism>
<name>A0A1I2YBA5_9ACTN</name>
<dbReference type="Proteomes" id="UP000181942">
    <property type="component" value="Unassembled WGS sequence"/>
</dbReference>
<accession>A0A1I2YBA5</accession>
<gene>
    <name evidence="2" type="ORF">SAMN02787118_1665</name>
</gene>
<dbReference type="InterPro" id="IPR036396">
    <property type="entry name" value="Cyt_P450_sf"/>
</dbReference>
<evidence type="ECO:0000256" key="1">
    <source>
        <dbReference type="ARBA" id="ARBA00010617"/>
    </source>
</evidence>
<evidence type="ECO:0000313" key="2">
    <source>
        <dbReference type="EMBL" id="SFH22963.1"/>
    </source>
</evidence>
<dbReference type="SUPFAM" id="SSF48264">
    <property type="entry name" value="Cytochrome P450"/>
    <property type="match status" value="1"/>
</dbReference>
<sequence>MLDGKHDLAVLYDMDVLPEIERVEHIKMFIGGGLNEPRDATAVGTYALLAHPEQRAEADPARFAHVFEEAVRWVAPIGQLGGVTLPAGARLGVVLGSANRDETVFDAPDTFDINRRTRPHLAFDGGPHFCLGTWTARAQVGQVSLPTLLRCLPGLRLSDSEPVRWGG</sequence>
<dbReference type="GO" id="GO:0005506">
    <property type="term" value="F:iron ion binding"/>
    <property type="evidence" value="ECO:0007669"/>
    <property type="project" value="InterPro"/>
</dbReference>
<evidence type="ECO:0000313" key="3">
    <source>
        <dbReference type="Proteomes" id="UP000181942"/>
    </source>
</evidence>
<dbReference type="PANTHER" id="PTHR46696:SF1">
    <property type="entry name" value="CYTOCHROME P450 YJIB-RELATED"/>
    <property type="match status" value="1"/>
</dbReference>
<dbReference type="GO" id="GO:0004497">
    <property type="term" value="F:monooxygenase activity"/>
    <property type="evidence" value="ECO:0007669"/>
    <property type="project" value="InterPro"/>
</dbReference>
<dbReference type="AlphaFoldDB" id="A0A1I2YBA5"/>
<dbReference type="Gene3D" id="1.10.630.10">
    <property type="entry name" value="Cytochrome P450"/>
    <property type="match status" value="1"/>
</dbReference>
<dbReference type="PRINTS" id="PR00359">
    <property type="entry name" value="BP450"/>
</dbReference>
<dbReference type="PANTHER" id="PTHR46696">
    <property type="entry name" value="P450, PUTATIVE (EUROFUNG)-RELATED"/>
    <property type="match status" value="1"/>
</dbReference>
<dbReference type="GO" id="GO:0020037">
    <property type="term" value="F:heme binding"/>
    <property type="evidence" value="ECO:0007669"/>
    <property type="project" value="InterPro"/>
</dbReference>
<dbReference type="Pfam" id="PF00067">
    <property type="entry name" value="p450"/>
    <property type="match status" value="1"/>
</dbReference>
<dbReference type="RefSeq" id="WP_075033955.1">
    <property type="nucleotide sequence ID" value="NZ_FONR01000066.1"/>
</dbReference>